<dbReference type="AlphaFoldDB" id="A0A7S3V7R6"/>
<keyword evidence="2" id="KW-0812">Transmembrane</keyword>
<keyword evidence="2" id="KW-1133">Transmembrane helix</keyword>
<dbReference type="EMBL" id="HBIO01009424">
    <property type="protein sequence ID" value="CAE0462409.1"/>
    <property type="molecule type" value="Transcribed_RNA"/>
</dbReference>
<proteinExistence type="predicted"/>
<evidence type="ECO:0000256" key="1">
    <source>
        <dbReference type="ARBA" id="ARBA00022679"/>
    </source>
</evidence>
<gene>
    <name evidence="3" type="ORF">CDEB00056_LOCUS7250</name>
</gene>
<sequence>MVATNDTPDGCATADLITKYTYYLSAMPFLTTLSGITSSMFAVEGIFLNGYAIYVARNFDKERSNGNARKVFLTSLWYLPVWMILFLLHSNKWKEGVEDNDGKDEDLIDILKGKAEELRKIGRDKCIHEIFVFGTDQDGHLNPSLEGSDQSAEKSRCPIPDVLLGTKSKQIDSDIDTKSK</sequence>
<reference evidence="3" key="1">
    <citation type="submission" date="2021-01" db="EMBL/GenBank/DDBJ databases">
        <authorList>
            <person name="Corre E."/>
            <person name="Pelletier E."/>
            <person name="Niang G."/>
            <person name="Scheremetjew M."/>
            <person name="Finn R."/>
            <person name="Kale V."/>
            <person name="Holt S."/>
            <person name="Cochrane G."/>
            <person name="Meng A."/>
            <person name="Brown T."/>
            <person name="Cohen L."/>
        </authorList>
    </citation>
    <scope>NUCLEOTIDE SEQUENCE</scope>
    <source>
        <strain evidence="3">MM31A-1</strain>
    </source>
</reference>
<dbReference type="GO" id="GO:0006784">
    <property type="term" value="P:heme A biosynthetic process"/>
    <property type="evidence" value="ECO:0007669"/>
    <property type="project" value="TreeGrafter"/>
</dbReference>
<dbReference type="GO" id="GO:0005739">
    <property type="term" value="C:mitochondrion"/>
    <property type="evidence" value="ECO:0007669"/>
    <property type="project" value="TreeGrafter"/>
</dbReference>
<organism evidence="3">
    <name type="scientific">Chaetoceros debilis</name>
    <dbReference type="NCBI Taxonomy" id="122233"/>
    <lineage>
        <taxon>Eukaryota</taxon>
        <taxon>Sar</taxon>
        <taxon>Stramenopiles</taxon>
        <taxon>Ochrophyta</taxon>
        <taxon>Bacillariophyta</taxon>
        <taxon>Coscinodiscophyceae</taxon>
        <taxon>Chaetocerotophycidae</taxon>
        <taxon>Chaetocerotales</taxon>
        <taxon>Chaetocerotaceae</taxon>
        <taxon>Chaetoceros</taxon>
    </lineage>
</organism>
<feature type="transmembrane region" description="Helical" evidence="2">
    <location>
        <begin position="29"/>
        <end position="51"/>
    </location>
</feature>
<dbReference type="InterPro" id="IPR006369">
    <property type="entry name" value="Protohaem_IX_farnesylTrfase"/>
</dbReference>
<evidence type="ECO:0000256" key="2">
    <source>
        <dbReference type="SAM" id="Phobius"/>
    </source>
</evidence>
<accession>A0A7S3V7R6</accession>
<dbReference type="GO" id="GO:0008495">
    <property type="term" value="F:protoheme IX farnesyltransferase activity"/>
    <property type="evidence" value="ECO:0007669"/>
    <property type="project" value="InterPro"/>
</dbReference>
<dbReference type="GO" id="GO:0016020">
    <property type="term" value="C:membrane"/>
    <property type="evidence" value="ECO:0007669"/>
    <property type="project" value="InterPro"/>
</dbReference>
<dbReference type="PANTHER" id="PTHR43448:SF2">
    <property type="entry name" value="PROTOHEME IX FARNESYLTRANSFERASE, MITOCHONDRIAL"/>
    <property type="match status" value="1"/>
</dbReference>
<evidence type="ECO:0000313" key="3">
    <source>
        <dbReference type="EMBL" id="CAE0462409.1"/>
    </source>
</evidence>
<protein>
    <submittedName>
        <fullName evidence="3">Uncharacterized protein</fullName>
    </submittedName>
</protein>
<name>A0A7S3V7R6_9STRA</name>
<dbReference type="PANTHER" id="PTHR43448">
    <property type="entry name" value="PROTOHEME IX FARNESYLTRANSFERASE, MITOCHONDRIAL"/>
    <property type="match status" value="1"/>
</dbReference>
<keyword evidence="2" id="KW-0472">Membrane</keyword>
<feature type="transmembrane region" description="Helical" evidence="2">
    <location>
        <begin position="71"/>
        <end position="88"/>
    </location>
</feature>
<keyword evidence="1" id="KW-0808">Transferase</keyword>